<dbReference type="RefSeq" id="WP_311654210.1">
    <property type="nucleotide sequence ID" value="NZ_JAVRIB010000026.1"/>
</dbReference>
<dbReference type="PRINTS" id="PR00368">
    <property type="entry name" value="FADPNR"/>
</dbReference>
<dbReference type="PIRSF" id="PIRSF000350">
    <property type="entry name" value="Mercury_reductase_MerA"/>
    <property type="match status" value="1"/>
</dbReference>
<dbReference type="InterPro" id="IPR046952">
    <property type="entry name" value="GSHR/TRXR-like"/>
</dbReference>
<accession>A0ABU3C420</accession>
<keyword evidence="4 8" id="KW-0274">FAD</keyword>
<reference evidence="11 12" key="1">
    <citation type="submission" date="2023-09" db="EMBL/GenBank/DDBJ databases">
        <authorList>
            <person name="Rey-Velasco X."/>
        </authorList>
    </citation>
    <scope>NUCLEOTIDE SEQUENCE [LARGE SCALE GENOMIC DNA]</scope>
    <source>
        <strain evidence="11 12">W335</strain>
    </source>
</reference>
<dbReference type="Gene3D" id="3.50.50.60">
    <property type="entry name" value="FAD/NAD(P)-binding domain"/>
    <property type="match status" value="2"/>
</dbReference>
<evidence type="ECO:0000256" key="6">
    <source>
        <dbReference type="ARBA" id="ARBA00023157"/>
    </source>
</evidence>
<evidence type="ECO:0000256" key="5">
    <source>
        <dbReference type="ARBA" id="ARBA00023002"/>
    </source>
</evidence>
<dbReference type="Proteomes" id="UP001251857">
    <property type="component" value="Unassembled WGS sequence"/>
</dbReference>
<evidence type="ECO:0000259" key="9">
    <source>
        <dbReference type="Pfam" id="PF02852"/>
    </source>
</evidence>
<feature type="domain" description="Pyridine nucleotide-disulphide oxidoreductase dimerisation" evidence="9">
    <location>
        <begin position="337"/>
        <end position="445"/>
    </location>
</feature>
<evidence type="ECO:0000256" key="7">
    <source>
        <dbReference type="ARBA" id="ARBA00023284"/>
    </source>
</evidence>
<evidence type="ECO:0000259" key="10">
    <source>
        <dbReference type="Pfam" id="PF07992"/>
    </source>
</evidence>
<dbReference type="SUPFAM" id="SSF51905">
    <property type="entry name" value="FAD/NAD(P)-binding domain"/>
    <property type="match status" value="1"/>
</dbReference>
<comment type="cofactor">
    <cofactor evidence="1">
        <name>FAD</name>
        <dbReference type="ChEBI" id="CHEBI:57692"/>
    </cofactor>
</comment>
<dbReference type="NCBIfam" id="TIGR01421">
    <property type="entry name" value="gluta_reduc_1"/>
    <property type="match status" value="1"/>
</dbReference>
<gene>
    <name evidence="11" type="primary">gorA</name>
    <name evidence="11" type="ORF">RM532_15295</name>
</gene>
<name>A0ABU3C420_9GAMM</name>
<dbReference type="InterPro" id="IPR004099">
    <property type="entry name" value="Pyr_nucl-diS_OxRdtase_dimer"/>
</dbReference>
<dbReference type="SUPFAM" id="SSF55424">
    <property type="entry name" value="FAD/NAD-linked reductases, dimerisation (C-terminal) domain"/>
    <property type="match status" value="1"/>
</dbReference>
<dbReference type="InterPro" id="IPR012999">
    <property type="entry name" value="Pyr_OxRdtase_I_AS"/>
</dbReference>
<dbReference type="EMBL" id="JAVRIB010000026">
    <property type="protein sequence ID" value="MDT0636317.1"/>
    <property type="molecule type" value="Genomic_DNA"/>
</dbReference>
<sequence length="446" mass="47602">MTRHFDLAVLGGGSGGIATARRAAQHGAQVALIEAGELGGTCVNVGCVPKKVMWHAADMAHAFEDAAGYGFDLTPPTLDWGRLVERREAYIRRLNGIYASNLDKDGVTVFAARGELLAPGRLQTGEDEITADHVVIATGGLPRWPQLPGCALGTDSDGFFALTDRPDRVAVVGAGYIAVELAGMLAALGSRVSLLIRRDRVLRGFEPMLGDTLLERMQADGVDVVTNTDVEALTEEGESVRARFKQGGEGVYDTLIWAIGRVPNTHGIGLDRVGIEPHSDGTVPVDDYQNTRAAGIYALGDVTGRAELTPVAIAAGRRLSDRLFGGQPDRHLDYANIPTVTFSHPPIGTVGLTEAEARERFDAVRIYDSQFVNLCYGVLDRKPVSRMRLVCAGAEEQVVGVHVIGEGADEMLQGFAVAVRMGATKADFDNTVAIHPTAAEEMVTMT</sequence>
<dbReference type="InterPro" id="IPR006322">
    <property type="entry name" value="Glutathione_Rdtase_euk/bac"/>
</dbReference>
<keyword evidence="12" id="KW-1185">Reference proteome</keyword>
<keyword evidence="3 8" id="KW-0285">Flavoprotein</keyword>
<dbReference type="GO" id="GO:0004362">
    <property type="term" value="F:glutathione-disulfide reductase (NADPH) activity"/>
    <property type="evidence" value="ECO:0007669"/>
    <property type="project" value="UniProtKB-EC"/>
</dbReference>
<dbReference type="PANTHER" id="PTHR42737">
    <property type="entry name" value="GLUTATHIONE REDUCTASE"/>
    <property type="match status" value="1"/>
</dbReference>
<dbReference type="PROSITE" id="PS00076">
    <property type="entry name" value="PYRIDINE_REDOX_1"/>
    <property type="match status" value="1"/>
</dbReference>
<comment type="caution">
    <text evidence="11">The sequence shown here is derived from an EMBL/GenBank/DDBJ whole genome shotgun (WGS) entry which is preliminary data.</text>
</comment>
<dbReference type="InterPro" id="IPR001100">
    <property type="entry name" value="Pyr_nuc-diS_OxRdtase"/>
</dbReference>
<dbReference type="InterPro" id="IPR016156">
    <property type="entry name" value="FAD/NAD-linked_Rdtase_dimer_sf"/>
</dbReference>
<dbReference type="PRINTS" id="PR00411">
    <property type="entry name" value="PNDRDTASEI"/>
</dbReference>
<keyword evidence="5 8" id="KW-0560">Oxidoreductase</keyword>
<evidence type="ECO:0000256" key="2">
    <source>
        <dbReference type="ARBA" id="ARBA00007532"/>
    </source>
</evidence>
<feature type="domain" description="FAD/NAD(P)-binding" evidence="10">
    <location>
        <begin position="5"/>
        <end position="316"/>
    </location>
</feature>
<evidence type="ECO:0000256" key="1">
    <source>
        <dbReference type="ARBA" id="ARBA00001974"/>
    </source>
</evidence>
<dbReference type="Pfam" id="PF02852">
    <property type="entry name" value="Pyr_redox_dim"/>
    <property type="match status" value="1"/>
</dbReference>
<evidence type="ECO:0000313" key="12">
    <source>
        <dbReference type="Proteomes" id="UP001251857"/>
    </source>
</evidence>
<dbReference type="Gene3D" id="3.30.390.30">
    <property type="match status" value="1"/>
</dbReference>
<evidence type="ECO:0000256" key="3">
    <source>
        <dbReference type="ARBA" id="ARBA00022630"/>
    </source>
</evidence>
<keyword evidence="6" id="KW-1015">Disulfide bond</keyword>
<dbReference type="InterPro" id="IPR023753">
    <property type="entry name" value="FAD/NAD-binding_dom"/>
</dbReference>
<dbReference type="InterPro" id="IPR036188">
    <property type="entry name" value="FAD/NAD-bd_sf"/>
</dbReference>
<evidence type="ECO:0000256" key="4">
    <source>
        <dbReference type="ARBA" id="ARBA00022827"/>
    </source>
</evidence>
<proteinExistence type="inferred from homology"/>
<keyword evidence="7 8" id="KW-0676">Redox-active center</keyword>
<protein>
    <submittedName>
        <fullName evidence="11">Glutathione-disulfide reductase</fullName>
        <ecNumber evidence="11">1.8.1.7</ecNumber>
    </submittedName>
</protein>
<evidence type="ECO:0000256" key="8">
    <source>
        <dbReference type="RuleBase" id="RU003691"/>
    </source>
</evidence>
<dbReference type="NCBIfam" id="NF004776">
    <property type="entry name" value="PRK06116.1"/>
    <property type="match status" value="1"/>
</dbReference>
<dbReference type="EC" id="1.8.1.7" evidence="11"/>
<dbReference type="Pfam" id="PF07992">
    <property type="entry name" value="Pyr_redox_2"/>
    <property type="match status" value="1"/>
</dbReference>
<dbReference type="PANTHER" id="PTHR42737:SF2">
    <property type="entry name" value="GLUTATHIONE REDUCTASE"/>
    <property type="match status" value="1"/>
</dbReference>
<organism evidence="11 12">
    <name type="scientific">Spectribacter hydrogenoxidans</name>
    <dbReference type="NCBI Taxonomy" id="3075608"/>
    <lineage>
        <taxon>Bacteria</taxon>
        <taxon>Pseudomonadati</taxon>
        <taxon>Pseudomonadota</taxon>
        <taxon>Gammaproteobacteria</taxon>
        <taxon>Salinisphaerales</taxon>
        <taxon>Salinisphaeraceae</taxon>
        <taxon>Spectribacter</taxon>
    </lineage>
</organism>
<comment type="similarity">
    <text evidence="2 8">Belongs to the class-I pyridine nucleotide-disulfide oxidoreductase family.</text>
</comment>
<evidence type="ECO:0000313" key="11">
    <source>
        <dbReference type="EMBL" id="MDT0636317.1"/>
    </source>
</evidence>